<dbReference type="Proteomes" id="UP000016491">
    <property type="component" value="Unassembled WGS sequence"/>
</dbReference>
<gene>
    <name evidence="3" type="ORF">CLOSYM_01212</name>
</gene>
<accession>A0ABC9U198</accession>
<evidence type="ECO:0000256" key="1">
    <source>
        <dbReference type="SAM" id="MobiDB-lite"/>
    </source>
</evidence>
<dbReference type="Pfam" id="PF01136">
    <property type="entry name" value="Peptidase_U32"/>
    <property type="match status" value="1"/>
</dbReference>
<evidence type="ECO:0000313" key="4">
    <source>
        <dbReference type="Proteomes" id="UP000016491"/>
    </source>
</evidence>
<dbReference type="Pfam" id="PF12392">
    <property type="entry name" value="DUF3656"/>
    <property type="match status" value="1"/>
</dbReference>
<evidence type="ECO:0000259" key="2">
    <source>
        <dbReference type="Pfam" id="PF12392"/>
    </source>
</evidence>
<reference evidence="3 4" key="1">
    <citation type="submission" date="2013-07" db="EMBL/GenBank/DDBJ databases">
        <authorList>
            <person name="Weinstock G."/>
            <person name="Sodergren E."/>
            <person name="Wylie T."/>
            <person name="Fulton L."/>
            <person name="Fulton R."/>
            <person name="Fronick C."/>
            <person name="O'Laughlin M."/>
            <person name="Godfrey J."/>
            <person name="Miner T."/>
            <person name="Herter B."/>
            <person name="Appelbaum E."/>
            <person name="Cordes M."/>
            <person name="Lek S."/>
            <person name="Wollam A."/>
            <person name="Pepin K.H."/>
            <person name="Palsikar V.B."/>
            <person name="Mitreva M."/>
            <person name="Wilson R.K."/>
        </authorList>
    </citation>
    <scope>NUCLEOTIDE SEQUENCE [LARGE SCALE GENOMIC DNA]</scope>
    <source>
        <strain evidence="3 4">ATCC 14940</strain>
    </source>
</reference>
<dbReference type="PANTHER" id="PTHR30217:SF10">
    <property type="entry name" value="23S RRNA 5-HYDROXYCYTIDINE C2501 SYNTHASE"/>
    <property type="match status" value="1"/>
</dbReference>
<dbReference type="EMBL" id="AWSU01000101">
    <property type="protein sequence ID" value="ERI78946.1"/>
    <property type="molecule type" value="Genomic_DNA"/>
</dbReference>
<sequence length="765" mass="86820">MELDIMKNKVEILAPAGSFESMKAAVAAGADAVYIGGSRFGARAYADNPGEDMLLEAIDYAHLHGCRLYLTVNTLVKEKELEGLYEYLEPYYRQGLDAAIVQDMGVFSYIKEKFPDLPVHASTQMTITGPQGAGLMMGLGASRIVTARELSLQEIRKIYEQTGAEIESFVHGALCYCYSGQCLFSSLIGGRSGNRGRCAQTCRLPFEVKRDGKTLNNKEERYVLSLKDLCTLDILPELVEAGIYSMKIEGRMKSPRYTAGVVSIYRKYVDLYLEKGRKGYRVEKEDRQRLLDLFDRGGQTEGYYRQHNGRDMVVMKEKPSFRQENRELYQYLDETYVEAELKEPVSGTVAVKEGELLSLTLRFERNMRDGQMPETVEVTVAGEEAQQAKNQPVTEEKIAKQIGKTGNTPFYFRKLNVEMEGNPFVPVQELNELRRRGFAALEEEIQSSFRRKIKKLPPERESGASECKTTPDMSESGAEDKDGLGKGLYSLNVSVEEPEQFETVLEEGSVDGIYLDSAHFDAVLWNELANRCHHAGKRCFLVLPHIFREEAFRYFDANKELLANAGFDGAVIRAWEEIGLLKEWAGEYSQLKDLTLIMDYGIYTMNRAAEKMTAKMVSGFRHRLTLPVELNSRELEDMGCRGGELIVYGRLPMMVTAQCMKKTVDSCKKKPELLFLRDRMGKEFPVKNHCRFCYNTIYNTSPLSLLKDRHRIDGLGPESLRLNFTTENREETRAVIRAFSGSFLEGRETELPGEFTRGHFKRGIE</sequence>
<organism evidence="3 4">
    <name type="scientific">[Clostridium] symbiosum ATCC 14940</name>
    <dbReference type="NCBI Taxonomy" id="411472"/>
    <lineage>
        <taxon>Bacteria</taxon>
        <taxon>Bacillati</taxon>
        <taxon>Bacillota</taxon>
        <taxon>Clostridia</taxon>
        <taxon>Lachnospirales</taxon>
        <taxon>Lachnospiraceae</taxon>
        <taxon>Otoolea</taxon>
    </lineage>
</organism>
<proteinExistence type="predicted"/>
<dbReference type="AlphaFoldDB" id="A0ABC9U198"/>
<dbReference type="InterPro" id="IPR051454">
    <property type="entry name" value="RNA/ubiquinone_mod_enzymes"/>
</dbReference>
<feature type="region of interest" description="Disordered" evidence="1">
    <location>
        <begin position="455"/>
        <end position="482"/>
    </location>
</feature>
<feature type="domain" description="Peptidase U32 collagenase" evidence="2">
    <location>
        <begin position="321"/>
        <end position="445"/>
    </location>
</feature>
<dbReference type="InterPro" id="IPR020988">
    <property type="entry name" value="Pept_U32_collagenase"/>
</dbReference>
<name>A0ABC9U198_CLOSY</name>
<protein>
    <submittedName>
        <fullName evidence="3">Peptidase, U32 family</fullName>
    </submittedName>
</protein>
<evidence type="ECO:0000313" key="3">
    <source>
        <dbReference type="EMBL" id="ERI78946.1"/>
    </source>
</evidence>
<dbReference type="PANTHER" id="PTHR30217">
    <property type="entry name" value="PEPTIDASE U32 FAMILY"/>
    <property type="match status" value="1"/>
</dbReference>
<comment type="caution">
    <text evidence="3">The sequence shown here is derived from an EMBL/GenBank/DDBJ whole genome shotgun (WGS) entry which is preliminary data.</text>
</comment>
<dbReference type="InterPro" id="IPR001539">
    <property type="entry name" value="Peptidase_U32"/>
</dbReference>